<comment type="caution">
    <text evidence="2">The sequence shown here is derived from an EMBL/GenBank/DDBJ whole genome shotgun (WGS) entry which is preliminary data.</text>
</comment>
<dbReference type="CDD" id="cd02976">
    <property type="entry name" value="NrdH"/>
    <property type="match status" value="1"/>
</dbReference>
<accession>A0A1F7U367</accession>
<dbReference type="GO" id="GO:0009055">
    <property type="term" value="F:electron transfer activity"/>
    <property type="evidence" value="ECO:0007669"/>
    <property type="project" value="TreeGrafter"/>
</dbReference>
<evidence type="ECO:0000313" key="2">
    <source>
        <dbReference type="EMBL" id="OGL72705.1"/>
    </source>
</evidence>
<proteinExistence type="predicted"/>
<feature type="domain" description="Glutaredoxin" evidence="1">
    <location>
        <begin position="6"/>
        <end position="61"/>
    </location>
</feature>
<dbReference type="PROSITE" id="PS51354">
    <property type="entry name" value="GLUTAREDOXIN_2"/>
    <property type="match status" value="1"/>
</dbReference>
<dbReference type="SUPFAM" id="SSF52833">
    <property type="entry name" value="Thioredoxin-like"/>
    <property type="match status" value="1"/>
</dbReference>
<dbReference type="PANTHER" id="PTHR34386">
    <property type="entry name" value="GLUTAREDOXIN"/>
    <property type="match status" value="1"/>
</dbReference>
<dbReference type="Pfam" id="PF00462">
    <property type="entry name" value="Glutaredoxin"/>
    <property type="match status" value="1"/>
</dbReference>
<gene>
    <name evidence="2" type="ORF">A3D72_00510</name>
</gene>
<dbReference type="STRING" id="1802391.A3D72_00510"/>
<dbReference type="InterPro" id="IPR002109">
    <property type="entry name" value="Glutaredoxin"/>
</dbReference>
<evidence type="ECO:0000259" key="1">
    <source>
        <dbReference type="Pfam" id="PF00462"/>
    </source>
</evidence>
<dbReference type="PANTHER" id="PTHR34386:SF1">
    <property type="entry name" value="GLUTAREDOXIN-LIKE PROTEIN NRDH"/>
    <property type="match status" value="1"/>
</dbReference>
<organism evidence="2 3">
    <name type="scientific">Candidatus Uhrbacteria bacterium RIFCSPHIGHO2_02_FULL_57_19</name>
    <dbReference type="NCBI Taxonomy" id="1802391"/>
    <lineage>
        <taxon>Bacteria</taxon>
        <taxon>Candidatus Uhriibacteriota</taxon>
    </lineage>
</organism>
<dbReference type="GO" id="GO:0045454">
    <property type="term" value="P:cell redox homeostasis"/>
    <property type="evidence" value="ECO:0007669"/>
    <property type="project" value="TreeGrafter"/>
</dbReference>
<dbReference type="InterPro" id="IPR051548">
    <property type="entry name" value="Grx-like_ET"/>
</dbReference>
<dbReference type="Gene3D" id="3.40.30.10">
    <property type="entry name" value="Glutaredoxin"/>
    <property type="match status" value="1"/>
</dbReference>
<reference evidence="2 3" key="1">
    <citation type="journal article" date="2016" name="Nat. Commun.">
        <title>Thousands of microbial genomes shed light on interconnected biogeochemical processes in an aquifer system.</title>
        <authorList>
            <person name="Anantharaman K."/>
            <person name="Brown C.T."/>
            <person name="Hug L.A."/>
            <person name="Sharon I."/>
            <person name="Castelle C.J."/>
            <person name="Probst A.J."/>
            <person name="Thomas B.C."/>
            <person name="Singh A."/>
            <person name="Wilkins M.J."/>
            <person name="Karaoz U."/>
            <person name="Brodie E.L."/>
            <person name="Williams K.H."/>
            <person name="Hubbard S.S."/>
            <person name="Banfield J.F."/>
        </authorList>
    </citation>
    <scope>NUCLEOTIDE SEQUENCE [LARGE SCALE GENOMIC DNA]</scope>
</reference>
<sequence length="84" mass="9548">MAQPQVTVYSTQTCPFCKMEKEYLDEKKIQYTNYFVDQDSAKADEMIKKSGQMGVPVTIIEKDGKEEIVVGFDKSKLNSLLGIF</sequence>
<protein>
    <recommendedName>
        <fullName evidence="1">Glutaredoxin domain-containing protein</fullName>
    </recommendedName>
</protein>
<dbReference type="AlphaFoldDB" id="A0A1F7U367"/>
<dbReference type="InterPro" id="IPR036249">
    <property type="entry name" value="Thioredoxin-like_sf"/>
</dbReference>
<dbReference type="EMBL" id="MGDZ01000053">
    <property type="protein sequence ID" value="OGL72705.1"/>
    <property type="molecule type" value="Genomic_DNA"/>
</dbReference>
<evidence type="ECO:0000313" key="3">
    <source>
        <dbReference type="Proteomes" id="UP000176303"/>
    </source>
</evidence>
<dbReference type="Proteomes" id="UP000176303">
    <property type="component" value="Unassembled WGS sequence"/>
</dbReference>
<name>A0A1F7U367_9BACT</name>